<dbReference type="PROSITE" id="PS51819">
    <property type="entry name" value="VOC"/>
    <property type="match status" value="1"/>
</dbReference>
<evidence type="ECO:0000259" key="1">
    <source>
        <dbReference type="PROSITE" id="PS51819"/>
    </source>
</evidence>
<dbReference type="SUPFAM" id="SSF54593">
    <property type="entry name" value="Glyoxalase/Bleomycin resistance protein/Dihydroxybiphenyl dioxygenase"/>
    <property type="match status" value="1"/>
</dbReference>
<feature type="domain" description="VOC" evidence="1">
    <location>
        <begin position="4"/>
        <end position="112"/>
    </location>
</feature>
<dbReference type="Proteomes" id="UP000199758">
    <property type="component" value="Unassembled WGS sequence"/>
</dbReference>
<dbReference type="InterPro" id="IPR029068">
    <property type="entry name" value="Glyas_Bleomycin-R_OHBP_Dase"/>
</dbReference>
<evidence type="ECO:0000313" key="2">
    <source>
        <dbReference type="EMBL" id="SHG79329.1"/>
    </source>
</evidence>
<dbReference type="RefSeq" id="WP_072896633.1">
    <property type="nucleotide sequence ID" value="NZ_FQWZ01000003.1"/>
</dbReference>
<protein>
    <recommendedName>
        <fullName evidence="1">VOC domain-containing protein</fullName>
    </recommendedName>
</protein>
<dbReference type="Pfam" id="PF00903">
    <property type="entry name" value="Glyoxalase"/>
    <property type="match status" value="1"/>
</dbReference>
<dbReference type="Gene3D" id="3.10.180.10">
    <property type="entry name" value="2,3-Dihydroxybiphenyl 1,2-Dioxygenase, domain 1"/>
    <property type="match status" value="1"/>
</dbReference>
<reference evidence="2 3" key="1">
    <citation type="submission" date="2016-11" db="EMBL/GenBank/DDBJ databases">
        <authorList>
            <person name="Jaros S."/>
            <person name="Januszkiewicz K."/>
            <person name="Wedrychowicz H."/>
        </authorList>
    </citation>
    <scope>NUCLEOTIDE SEQUENCE [LARGE SCALE GENOMIC DNA]</scope>
    <source>
        <strain evidence="2 3">CGMCC 1.7049</strain>
    </source>
</reference>
<dbReference type="OrthoDB" id="9794917at2"/>
<sequence>MILGLRTAIYPAPDLAAAKTWYSAAFSATPYFDEPFYVGFSIGGFELGLIPDGVPGTSGSQVLWGVDDIDAEYARLIGLGATPLEPAYDVGEGIRVAAVADPFGNRLGLIQNPLFDPTRVK</sequence>
<dbReference type="InterPro" id="IPR037523">
    <property type="entry name" value="VOC_core"/>
</dbReference>
<keyword evidence="3" id="KW-1185">Reference proteome</keyword>
<accession>A0A1M5MR01</accession>
<dbReference type="InterPro" id="IPR004360">
    <property type="entry name" value="Glyas_Fos-R_dOase_dom"/>
</dbReference>
<name>A0A1M5MR01_9GAMM</name>
<dbReference type="STRING" id="490188.SAMN04488068_1386"/>
<proteinExistence type="predicted"/>
<evidence type="ECO:0000313" key="3">
    <source>
        <dbReference type="Proteomes" id="UP000199758"/>
    </source>
</evidence>
<organism evidence="2 3">
    <name type="scientific">Hydrocarboniphaga daqingensis</name>
    <dbReference type="NCBI Taxonomy" id="490188"/>
    <lineage>
        <taxon>Bacteria</taxon>
        <taxon>Pseudomonadati</taxon>
        <taxon>Pseudomonadota</taxon>
        <taxon>Gammaproteobacteria</taxon>
        <taxon>Nevskiales</taxon>
        <taxon>Nevskiaceae</taxon>
        <taxon>Hydrocarboniphaga</taxon>
    </lineage>
</organism>
<dbReference type="EMBL" id="FQWZ01000003">
    <property type="protein sequence ID" value="SHG79329.1"/>
    <property type="molecule type" value="Genomic_DNA"/>
</dbReference>
<dbReference type="AlphaFoldDB" id="A0A1M5MR01"/>
<gene>
    <name evidence="2" type="ORF">SAMN04488068_1386</name>
</gene>